<sequence length="224" mass="26068">MITLKNIIKKYDNDVILNINELVIKNNERVGIMGVNGSGKTTLVEIIMGTRKPDQGQLIFDEDIKDKNAVFQECNFELDLNLNTIANFYRKLFKSNENLDRLYEKFELIDFKKKKYNKLSGGQKQKFKLLIAFINNPKLLLLDELTTALDYEWRTKIIQEVAEYSNLRNPIILFVSHDISEISKICNRVIFLKKGLIINDIELTENYSTNLSLLEKELKNVTNN</sequence>
<dbReference type="InterPro" id="IPR050763">
    <property type="entry name" value="ABC_transporter_ATP-binding"/>
</dbReference>
<proteinExistence type="inferred from homology"/>
<keyword evidence="7" id="KW-1185">Reference proteome</keyword>
<dbReference type="InterPro" id="IPR027417">
    <property type="entry name" value="P-loop_NTPase"/>
</dbReference>
<dbReference type="GO" id="GO:0005524">
    <property type="term" value="F:ATP binding"/>
    <property type="evidence" value="ECO:0007669"/>
    <property type="project" value="UniProtKB-KW"/>
</dbReference>
<dbReference type="Pfam" id="PF00005">
    <property type="entry name" value="ABC_tran"/>
    <property type="match status" value="1"/>
</dbReference>
<dbReference type="PROSITE" id="PS00211">
    <property type="entry name" value="ABC_TRANSPORTER_1"/>
    <property type="match status" value="1"/>
</dbReference>
<dbReference type="GO" id="GO:0016887">
    <property type="term" value="F:ATP hydrolysis activity"/>
    <property type="evidence" value="ECO:0007669"/>
    <property type="project" value="InterPro"/>
</dbReference>
<dbReference type="InterPro" id="IPR003439">
    <property type="entry name" value="ABC_transporter-like_ATP-bd"/>
</dbReference>
<dbReference type="OrthoDB" id="388394at2"/>
<dbReference type="AlphaFoldDB" id="A0A0K1P7B4"/>
<dbReference type="Gene3D" id="3.40.50.300">
    <property type="entry name" value="P-loop containing nucleotide triphosphate hydrolases"/>
    <property type="match status" value="1"/>
</dbReference>
<comment type="similarity">
    <text evidence="1">Belongs to the ABC transporter superfamily.</text>
</comment>
<keyword evidence="2" id="KW-0813">Transport</keyword>
<keyword evidence="4 6" id="KW-0067">ATP-binding</keyword>
<dbReference type="SUPFAM" id="SSF52540">
    <property type="entry name" value="P-loop containing nucleoside triphosphate hydrolases"/>
    <property type="match status" value="1"/>
</dbReference>
<reference evidence="6 7" key="1">
    <citation type="journal article" date="2015" name="Genome Announc.">
        <title>Complete Genome Sequence of Spiroplasma turonicum Strain Tab4cT, a Parasite of a Horse Fly, Haematopota sp. (Diptera: Tabanidae).</title>
        <authorList>
            <person name="Davis R.E."/>
            <person name="Shao J."/>
            <person name="Zhao Y."/>
            <person name="Gasparich G.E."/>
            <person name="Gaynor B.J."/>
            <person name="Donofrio N."/>
        </authorList>
    </citation>
    <scope>NUCLEOTIDE SEQUENCE [LARGE SCALE GENOMIC DNA]</scope>
    <source>
        <strain evidence="6 7">Tab4c</strain>
    </source>
</reference>
<evidence type="ECO:0000256" key="4">
    <source>
        <dbReference type="ARBA" id="ARBA00022840"/>
    </source>
</evidence>
<organism evidence="6 7">
    <name type="scientific">Spiroplasma turonicum</name>
    <dbReference type="NCBI Taxonomy" id="216946"/>
    <lineage>
        <taxon>Bacteria</taxon>
        <taxon>Bacillati</taxon>
        <taxon>Mycoplasmatota</taxon>
        <taxon>Mollicutes</taxon>
        <taxon>Entomoplasmatales</taxon>
        <taxon>Spiroplasmataceae</taxon>
        <taxon>Spiroplasma</taxon>
    </lineage>
</organism>
<dbReference type="EMBL" id="CP012328">
    <property type="protein sequence ID" value="AKU80178.1"/>
    <property type="molecule type" value="Genomic_DNA"/>
</dbReference>
<dbReference type="KEGG" id="stur:STURON_00932"/>
<evidence type="ECO:0000256" key="2">
    <source>
        <dbReference type="ARBA" id="ARBA00022448"/>
    </source>
</evidence>
<gene>
    <name evidence="6" type="ORF">STURON_00932</name>
</gene>
<protein>
    <submittedName>
        <fullName evidence="6">ABC transporter ATP-binding protein</fullName>
    </submittedName>
</protein>
<evidence type="ECO:0000259" key="5">
    <source>
        <dbReference type="PROSITE" id="PS50893"/>
    </source>
</evidence>
<dbReference type="InterPro" id="IPR003593">
    <property type="entry name" value="AAA+_ATPase"/>
</dbReference>
<dbReference type="PANTHER" id="PTHR42711">
    <property type="entry name" value="ABC TRANSPORTER ATP-BINDING PROTEIN"/>
    <property type="match status" value="1"/>
</dbReference>
<dbReference type="PANTHER" id="PTHR42711:SF5">
    <property type="entry name" value="ABC TRANSPORTER ATP-BINDING PROTEIN NATA"/>
    <property type="match status" value="1"/>
</dbReference>
<dbReference type="InterPro" id="IPR017871">
    <property type="entry name" value="ABC_transporter-like_CS"/>
</dbReference>
<dbReference type="STRING" id="216946.STURO_v1c09270"/>
<evidence type="ECO:0000256" key="3">
    <source>
        <dbReference type="ARBA" id="ARBA00022741"/>
    </source>
</evidence>
<dbReference type="SMART" id="SM00382">
    <property type="entry name" value="AAA"/>
    <property type="match status" value="1"/>
</dbReference>
<name>A0A0K1P7B4_9MOLU</name>
<evidence type="ECO:0000313" key="6">
    <source>
        <dbReference type="EMBL" id="AKU80178.1"/>
    </source>
</evidence>
<dbReference type="RefSeq" id="WP_075048743.1">
    <property type="nucleotide sequence ID" value="NZ_CP012328.1"/>
</dbReference>
<dbReference type="PATRIC" id="fig|216946.3.peg.962"/>
<dbReference type="Proteomes" id="UP000067243">
    <property type="component" value="Chromosome"/>
</dbReference>
<accession>A0A0K1P7B4</accession>
<dbReference type="PROSITE" id="PS50893">
    <property type="entry name" value="ABC_TRANSPORTER_2"/>
    <property type="match status" value="1"/>
</dbReference>
<feature type="domain" description="ABC transporter" evidence="5">
    <location>
        <begin position="2"/>
        <end position="219"/>
    </location>
</feature>
<evidence type="ECO:0000256" key="1">
    <source>
        <dbReference type="ARBA" id="ARBA00005417"/>
    </source>
</evidence>
<evidence type="ECO:0000313" key="7">
    <source>
        <dbReference type="Proteomes" id="UP000067243"/>
    </source>
</evidence>
<keyword evidence="3" id="KW-0547">Nucleotide-binding</keyword>